<sequence>MELRVLLMILFGAAGVSGSGNDIGSSPRIGGHPIILQGHGGAGELTRCPWACSCSGLTVDCSHRGLTQVPRNLPKDAERVDLQGNNLTVVFETDFEAMSSLRILQLTDNHIHTIEKGAFQNLESLERLRLNNNQLRHLPDLLFGSMPHLIRLDLSHNQLQMVGRKTLRGIPAIKTLQLDNNHLTCIDEVAVSSLKELEILTLNNNNLTSLPENLFEDLFRLRTLRLSDNNLICDCHLSWLARWLRRFPRLALYTRCFSPNQLKGQNVADLHDQEFKCSGLVERPTGECQTEPQCPHPCRCADGIVDCREKALTKVPDHLPEGTTELRLEQNDISEIPPKAFSSYKRLRRIDLSKNQISKVAVDAFLGLKSLTSLVLYGNKIKDLPGGVFHGLSSLQLLLLNANEISCIRKDTFKDLHGLNLLSLYDNNIQSLANGTFDTMRSIQTLHLGRNPFICDCNLRWLAEYLHRNPIETSGARCETPKRMQRRRIEALRDEKFKCVEEFRTRFAGDCLIDSVCPSGCSCDGTVVDCSARGFKEIPKDIPMYTTELLLNDNEIGRIKSDGLFGRLPNLQKLDLRRNQITGIEQNAFEGCARLSELLIAENKIREVHNKMFTGLHNLKSLSLYGNEITCVMPGSFDFLAALHTLNLMSNPFICNCHLAWFAEWVRKRELIAGSPRCAAPTRVKDVAIHELPPHEFKCLNENDQGCLGDNYCPPKCSCTGTVVRCSRAKLTEIPRGIPAETSELYLDVNEIQSIRQDRISHLKSLVRLDLSNNQINILSNFTFVNLSKLETLIISYNKLQCIERDALAGLKMLKILSLHGNDISMVPDGAFSDLHAISHLALGSNPLSQPAQTAVTVERVGPQ</sequence>
<organism evidence="12">
    <name type="scientific">Homalodisca liturata</name>
    <dbReference type="NCBI Taxonomy" id="320908"/>
    <lineage>
        <taxon>Eukaryota</taxon>
        <taxon>Metazoa</taxon>
        <taxon>Ecdysozoa</taxon>
        <taxon>Arthropoda</taxon>
        <taxon>Hexapoda</taxon>
        <taxon>Insecta</taxon>
        <taxon>Pterygota</taxon>
        <taxon>Neoptera</taxon>
        <taxon>Paraneoptera</taxon>
        <taxon>Hemiptera</taxon>
        <taxon>Auchenorrhyncha</taxon>
        <taxon>Membracoidea</taxon>
        <taxon>Cicadellidae</taxon>
        <taxon>Cicadellinae</taxon>
        <taxon>Proconiini</taxon>
        <taxon>Homalodisca</taxon>
    </lineage>
</organism>
<evidence type="ECO:0008006" key="13">
    <source>
        <dbReference type="Google" id="ProtNLM"/>
    </source>
</evidence>
<evidence type="ECO:0000256" key="7">
    <source>
        <dbReference type="ARBA" id="ARBA00023157"/>
    </source>
</evidence>
<evidence type="ECO:0000256" key="2">
    <source>
        <dbReference type="ARBA" id="ARBA00022473"/>
    </source>
</evidence>
<keyword evidence="3" id="KW-0964">Secreted</keyword>
<keyword evidence="4" id="KW-0433">Leucine-rich repeat</keyword>
<comment type="subcellular location">
    <subcellularLocation>
        <location evidence="1">Secreted</location>
    </subcellularLocation>
</comment>
<dbReference type="SMART" id="SM00368">
    <property type="entry name" value="LRR_RI"/>
    <property type="match status" value="8"/>
</dbReference>
<dbReference type="InterPro" id="IPR000372">
    <property type="entry name" value="LRRNT"/>
</dbReference>
<reference evidence="12" key="1">
    <citation type="submission" date="2015-11" db="EMBL/GenBank/DDBJ databases">
        <title>De novo transcriptome assembly of four potential Pierce s Disease insect vectors from Arizona vineyards.</title>
        <authorList>
            <person name="Tassone E.E."/>
        </authorList>
    </citation>
    <scope>NUCLEOTIDE SEQUENCE</scope>
</reference>
<dbReference type="GO" id="GO:0005886">
    <property type="term" value="C:plasma membrane"/>
    <property type="evidence" value="ECO:0007669"/>
    <property type="project" value="TreeGrafter"/>
</dbReference>
<dbReference type="InterPro" id="IPR032675">
    <property type="entry name" value="LRR_dom_sf"/>
</dbReference>
<accession>A0A1B6IAM4</accession>
<evidence type="ECO:0000313" key="12">
    <source>
        <dbReference type="EMBL" id="JAS83969.1"/>
    </source>
</evidence>
<evidence type="ECO:0000256" key="8">
    <source>
        <dbReference type="ARBA" id="ARBA00023180"/>
    </source>
</evidence>
<dbReference type="FunFam" id="3.80.10.10:FF:000770">
    <property type="entry name" value="Uncharacterized protein"/>
    <property type="match status" value="1"/>
</dbReference>
<keyword evidence="8" id="KW-0325">Glycoprotein</keyword>
<dbReference type="SMART" id="SM00365">
    <property type="entry name" value="LRR_SD22"/>
    <property type="match status" value="10"/>
</dbReference>
<dbReference type="FunFam" id="3.80.10.10:FF:000002">
    <property type="entry name" value="Slit guidance ligand 2"/>
    <property type="match status" value="2"/>
</dbReference>
<keyword evidence="6" id="KW-0677">Repeat</keyword>
<evidence type="ECO:0000256" key="4">
    <source>
        <dbReference type="ARBA" id="ARBA00022614"/>
    </source>
</evidence>
<dbReference type="AlphaFoldDB" id="A0A1B6IAM4"/>
<dbReference type="GO" id="GO:0005576">
    <property type="term" value="C:extracellular region"/>
    <property type="evidence" value="ECO:0007669"/>
    <property type="project" value="UniProtKB-SubCell"/>
</dbReference>
<dbReference type="FunFam" id="3.80.10.10:FF:000032">
    <property type="entry name" value="Slit homolog 2 (Drosophila)"/>
    <property type="match status" value="1"/>
</dbReference>
<evidence type="ECO:0000256" key="5">
    <source>
        <dbReference type="ARBA" id="ARBA00022729"/>
    </source>
</evidence>
<feature type="signal peptide" evidence="9">
    <location>
        <begin position="1"/>
        <end position="18"/>
    </location>
</feature>
<feature type="domain" description="LRRCT" evidence="11">
    <location>
        <begin position="229"/>
        <end position="278"/>
    </location>
</feature>
<evidence type="ECO:0000256" key="6">
    <source>
        <dbReference type="ARBA" id="ARBA00022737"/>
    </source>
</evidence>
<dbReference type="SMART" id="SM00082">
    <property type="entry name" value="LRRCT"/>
    <property type="match status" value="3"/>
</dbReference>
<feature type="domain" description="LRRNT" evidence="10">
    <location>
        <begin position="516"/>
        <end position="548"/>
    </location>
</feature>
<protein>
    <recommendedName>
        <fullName evidence="13">LRRNT domain-containing protein</fullName>
    </recommendedName>
</protein>
<feature type="non-terminal residue" evidence="12">
    <location>
        <position position="864"/>
    </location>
</feature>
<keyword evidence="2" id="KW-0217">Developmental protein</keyword>
<dbReference type="EMBL" id="GECU01023737">
    <property type="protein sequence ID" value="JAS83969.1"/>
    <property type="molecule type" value="Transcribed_RNA"/>
</dbReference>
<dbReference type="Gene3D" id="3.80.10.10">
    <property type="entry name" value="Ribonuclease Inhibitor"/>
    <property type="match status" value="5"/>
</dbReference>
<evidence type="ECO:0000256" key="3">
    <source>
        <dbReference type="ARBA" id="ARBA00022525"/>
    </source>
</evidence>
<dbReference type="PANTHER" id="PTHR24369:SF210">
    <property type="entry name" value="CHAOPTIN-RELATED"/>
    <property type="match status" value="1"/>
</dbReference>
<feature type="domain" description="LRRCT" evidence="11">
    <location>
        <begin position="651"/>
        <end position="700"/>
    </location>
</feature>
<evidence type="ECO:0000256" key="1">
    <source>
        <dbReference type="ARBA" id="ARBA00004613"/>
    </source>
</evidence>
<evidence type="ECO:0000259" key="11">
    <source>
        <dbReference type="SMART" id="SM00082"/>
    </source>
</evidence>
<feature type="domain" description="LRRCT" evidence="11">
    <location>
        <begin position="451"/>
        <end position="500"/>
    </location>
</feature>
<dbReference type="Pfam" id="PF01463">
    <property type="entry name" value="LRRCT"/>
    <property type="match status" value="3"/>
</dbReference>
<name>A0A1B6IAM4_9HEMI</name>
<gene>
    <name evidence="12" type="ORF">g.39425</name>
</gene>
<dbReference type="InterPro" id="IPR050541">
    <property type="entry name" value="LRR_TM_domain-containing"/>
</dbReference>
<feature type="domain" description="LRRNT" evidence="10">
    <location>
        <begin position="293"/>
        <end position="325"/>
    </location>
</feature>
<feature type="chain" id="PRO_5008585039" description="LRRNT domain-containing protein" evidence="9">
    <location>
        <begin position="19"/>
        <end position="864"/>
    </location>
</feature>
<dbReference type="InterPro" id="IPR001611">
    <property type="entry name" value="Leu-rich_rpt"/>
</dbReference>
<evidence type="ECO:0000256" key="9">
    <source>
        <dbReference type="SAM" id="SignalP"/>
    </source>
</evidence>
<dbReference type="InterPro" id="IPR000483">
    <property type="entry name" value="Cys-rich_flank_reg_C"/>
</dbReference>
<dbReference type="PANTHER" id="PTHR24369">
    <property type="entry name" value="ANTIGEN BSP, PUTATIVE-RELATED"/>
    <property type="match status" value="1"/>
</dbReference>
<dbReference type="PROSITE" id="PS51450">
    <property type="entry name" value="LRR"/>
    <property type="match status" value="7"/>
</dbReference>
<proteinExistence type="predicted"/>
<keyword evidence="5 9" id="KW-0732">Signal</keyword>
<dbReference type="Pfam" id="PF01462">
    <property type="entry name" value="LRRNT"/>
    <property type="match status" value="4"/>
</dbReference>
<feature type="domain" description="LRRNT" evidence="10">
    <location>
        <begin position="47"/>
        <end position="79"/>
    </location>
</feature>
<dbReference type="InterPro" id="IPR003591">
    <property type="entry name" value="Leu-rich_rpt_typical-subtyp"/>
</dbReference>
<dbReference type="SMART" id="SM00013">
    <property type="entry name" value="LRRNT"/>
    <property type="match status" value="4"/>
</dbReference>
<dbReference type="GO" id="GO:0007399">
    <property type="term" value="P:nervous system development"/>
    <property type="evidence" value="ECO:0007669"/>
    <property type="project" value="UniProtKB-ARBA"/>
</dbReference>
<dbReference type="SUPFAM" id="SSF52058">
    <property type="entry name" value="L domain-like"/>
    <property type="match status" value="3"/>
</dbReference>
<dbReference type="Pfam" id="PF00560">
    <property type="entry name" value="LRR_1"/>
    <property type="match status" value="1"/>
</dbReference>
<dbReference type="SMART" id="SM00369">
    <property type="entry name" value="LRR_TYP"/>
    <property type="match status" value="16"/>
</dbReference>
<keyword evidence="7" id="KW-1015">Disulfide bond</keyword>
<dbReference type="SMART" id="SM00364">
    <property type="entry name" value="LRR_BAC"/>
    <property type="match status" value="5"/>
</dbReference>
<feature type="domain" description="LRRNT" evidence="10">
    <location>
        <begin position="712"/>
        <end position="744"/>
    </location>
</feature>
<evidence type="ECO:0000259" key="10">
    <source>
        <dbReference type="SMART" id="SM00013"/>
    </source>
</evidence>
<dbReference type="Pfam" id="PF13855">
    <property type="entry name" value="LRR_8"/>
    <property type="match status" value="5"/>
</dbReference>